<dbReference type="EMBL" id="AZGK01000001">
    <property type="protein sequence ID" value="KRM47559.1"/>
    <property type="molecule type" value="Genomic_DNA"/>
</dbReference>
<dbReference type="AlphaFoldDB" id="A0A0R1YY27"/>
<dbReference type="PATRIC" id="fig|1423784.4.peg.32"/>
<dbReference type="Proteomes" id="UP000051957">
    <property type="component" value="Unassembled WGS sequence"/>
</dbReference>
<organism evidence="1 2">
    <name type="scientific">Lentilactobacillus parabuchneri DSM 5707 = NBRC 107865</name>
    <dbReference type="NCBI Taxonomy" id="1423784"/>
    <lineage>
        <taxon>Bacteria</taxon>
        <taxon>Bacillati</taxon>
        <taxon>Bacillota</taxon>
        <taxon>Bacilli</taxon>
        <taxon>Lactobacillales</taxon>
        <taxon>Lactobacillaceae</taxon>
        <taxon>Lentilactobacillus</taxon>
    </lineage>
</organism>
<protein>
    <submittedName>
        <fullName evidence="1">Uncharacterized protein</fullName>
    </submittedName>
</protein>
<accession>A0A0R1YY27</accession>
<evidence type="ECO:0000313" key="1">
    <source>
        <dbReference type="EMBL" id="KRM47559.1"/>
    </source>
</evidence>
<reference evidence="1 2" key="1">
    <citation type="journal article" date="2015" name="Genome Announc.">
        <title>Expanding the biotechnology potential of lactobacilli through comparative genomics of 213 strains and associated genera.</title>
        <authorList>
            <person name="Sun Z."/>
            <person name="Harris H.M."/>
            <person name="McCann A."/>
            <person name="Guo C."/>
            <person name="Argimon S."/>
            <person name="Zhang W."/>
            <person name="Yang X."/>
            <person name="Jeffery I.B."/>
            <person name="Cooney J.C."/>
            <person name="Kagawa T.F."/>
            <person name="Liu W."/>
            <person name="Song Y."/>
            <person name="Salvetti E."/>
            <person name="Wrobel A."/>
            <person name="Rasinkangas P."/>
            <person name="Parkhill J."/>
            <person name="Rea M.C."/>
            <person name="O'Sullivan O."/>
            <person name="Ritari J."/>
            <person name="Douillard F.P."/>
            <person name="Paul Ross R."/>
            <person name="Yang R."/>
            <person name="Briner A.E."/>
            <person name="Felis G.E."/>
            <person name="de Vos W.M."/>
            <person name="Barrangou R."/>
            <person name="Klaenhammer T.R."/>
            <person name="Caufield P.W."/>
            <person name="Cui Y."/>
            <person name="Zhang H."/>
            <person name="O'Toole P.W."/>
        </authorList>
    </citation>
    <scope>NUCLEOTIDE SEQUENCE [LARGE SCALE GENOMIC DNA]</scope>
    <source>
        <strain evidence="1 2">DSM 5707</strain>
    </source>
</reference>
<sequence>MSIFDRVISHLRASINHSKPMDNRLGLLIYGFKRLAVLISFLSPNNLDLNALKPFTFFNRDIIELLGTTILSVNLG</sequence>
<gene>
    <name evidence="1" type="ORF">FC51_GL000032</name>
</gene>
<evidence type="ECO:0000313" key="2">
    <source>
        <dbReference type="Proteomes" id="UP000051957"/>
    </source>
</evidence>
<comment type="caution">
    <text evidence="1">The sequence shown here is derived from an EMBL/GenBank/DDBJ whole genome shotgun (WGS) entry which is preliminary data.</text>
</comment>
<name>A0A0R1YY27_9LACO</name>
<proteinExistence type="predicted"/>